<accession>A0A382QGB4</accession>
<reference evidence="1" key="1">
    <citation type="submission" date="2018-05" db="EMBL/GenBank/DDBJ databases">
        <authorList>
            <person name="Lanie J.A."/>
            <person name="Ng W.-L."/>
            <person name="Kazmierczak K.M."/>
            <person name="Andrzejewski T.M."/>
            <person name="Davidsen T.M."/>
            <person name="Wayne K.J."/>
            <person name="Tettelin H."/>
            <person name="Glass J.I."/>
            <person name="Rusch D."/>
            <person name="Podicherti R."/>
            <person name="Tsui H.-C.T."/>
            <person name="Winkler M.E."/>
        </authorList>
    </citation>
    <scope>NUCLEOTIDE SEQUENCE</scope>
</reference>
<gene>
    <name evidence="1" type="ORF">METZ01_LOCUS337413</name>
</gene>
<evidence type="ECO:0000313" key="1">
    <source>
        <dbReference type="EMBL" id="SVC84559.1"/>
    </source>
</evidence>
<proteinExistence type="predicted"/>
<dbReference type="EMBL" id="UINC01114327">
    <property type="protein sequence ID" value="SVC84559.1"/>
    <property type="molecule type" value="Genomic_DNA"/>
</dbReference>
<dbReference type="AlphaFoldDB" id="A0A382QGB4"/>
<sequence>MLDPLLDVYPQDKNFEEIISYLKKRNAIELEKISNGKNPEVEKRYDRYVDYG</sequence>
<organism evidence="1">
    <name type="scientific">marine metagenome</name>
    <dbReference type="NCBI Taxonomy" id="408172"/>
    <lineage>
        <taxon>unclassified sequences</taxon>
        <taxon>metagenomes</taxon>
        <taxon>ecological metagenomes</taxon>
    </lineage>
</organism>
<name>A0A382QGB4_9ZZZZ</name>
<protein>
    <submittedName>
        <fullName evidence="1">Uncharacterized protein</fullName>
    </submittedName>
</protein>